<dbReference type="AlphaFoldDB" id="A0A482TEN8"/>
<proteinExistence type="predicted"/>
<dbReference type="RefSeq" id="WP_129755670.1">
    <property type="nucleotide sequence ID" value="NZ_JAFKAA010000002.1"/>
</dbReference>
<evidence type="ECO:0000313" key="2">
    <source>
        <dbReference type="EMBL" id="RYJ10529.1"/>
    </source>
</evidence>
<protein>
    <submittedName>
        <fullName evidence="2">Ribbon-helix-helix protein, CopG family</fullName>
    </submittedName>
</protein>
<reference evidence="2 3" key="1">
    <citation type="submission" date="2018-12" db="EMBL/GenBank/DDBJ databases">
        <title>Draft genome sequence of Haloarcula hispinica strain 18.1, an halophilic archaeon isolated from Chott El Jerid of Southern Tunisia.</title>
        <authorList>
            <person name="Najjari A."/>
            <person name="Ben Dhia O."/>
            <person name="Ferjani R."/>
            <person name="Mahjoubi M."/>
            <person name="Sghaier H."/>
            <person name="Elshahed M."/>
            <person name="Ouzari H.I."/>
            <person name="Cherid A."/>
            <person name="Youssef N."/>
        </authorList>
    </citation>
    <scope>NUCLEOTIDE SEQUENCE [LARGE SCALE GENOMIC DNA]</scope>
    <source>
        <strain evidence="2 3">18.1</strain>
    </source>
</reference>
<accession>A0A482TEN8</accession>
<sequence>MVQRSLSVSISLPTEMDERISEQAEKHEMTYSQYVRQAIREHEGTPFECDDTVLCVDGNSEKSRNEGAA</sequence>
<dbReference type="InterPro" id="IPR002145">
    <property type="entry name" value="CopG"/>
</dbReference>
<dbReference type="EMBL" id="RZIG01000002">
    <property type="protein sequence ID" value="RYJ10529.1"/>
    <property type="molecule type" value="Genomic_DNA"/>
</dbReference>
<evidence type="ECO:0000313" key="3">
    <source>
        <dbReference type="Proteomes" id="UP000293535"/>
    </source>
</evidence>
<organism evidence="2 3">
    <name type="scientific">Haloarcula hispanica</name>
    <dbReference type="NCBI Taxonomy" id="51589"/>
    <lineage>
        <taxon>Archaea</taxon>
        <taxon>Methanobacteriati</taxon>
        <taxon>Methanobacteriota</taxon>
        <taxon>Stenosarchaea group</taxon>
        <taxon>Halobacteria</taxon>
        <taxon>Halobacteriales</taxon>
        <taxon>Haloarculaceae</taxon>
        <taxon>Haloarcula</taxon>
    </lineage>
</organism>
<name>A0A482TEN8_HALHI</name>
<dbReference type="SUPFAM" id="SSF47598">
    <property type="entry name" value="Ribbon-helix-helix"/>
    <property type="match status" value="1"/>
</dbReference>
<dbReference type="Proteomes" id="UP000293535">
    <property type="component" value="Unassembled WGS sequence"/>
</dbReference>
<gene>
    <name evidence="2" type="ORF">ELS20_11350</name>
</gene>
<feature type="domain" description="Ribbon-helix-helix protein CopG" evidence="1">
    <location>
        <begin position="7"/>
        <end position="43"/>
    </location>
</feature>
<evidence type="ECO:0000259" key="1">
    <source>
        <dbReference type="Pfam" id="PF01402"/>
    </source>
</evidence>
<comment type="caution">
    <text evidence="2">The sequence shown here is derived from an EMBL/GenBank/DDBJ whole genome shotgun (WGS) entry which is preliminary data.</text>
</comment>
<dbReference type="Pfam" id="PF01402">
    <property type="entry name" value="RHH_1"/>
    <property type="match status" value="1"/>
</dbReference>
<dbReference type="GO" id="GO:0006355">
    <property type="term" value="P:regulation of DNA-templated transcription"/>
    <property type="evidence" value="ECO:0007669"/>
    <property type="project" value="InterPro"/>
</dbReference>
<dbReference type="InterPro" id="IPR010985">
    <property type="entry name" value="Ribbon_hlx_hlx"/>
</dbReference>